<dbReference type="SUPFAM" id="SSF48264">
    <property type="entry name" value="Cytochrome P450"/>
    <property type="match status" value="1"/>
</dbReference>
<keyword evidence="5" id="KW-0812">Transmembrane</keyword>
<dbReference type="GO" id="GO:0005506">
    <property type="term" value="F:iron ion binding"/>
    <property type="evidence" value="ECO:0007669"/>
    <property type="project" value="InterPro"/>
</dbReference>
<organism evidence="6 7">
    <name type="scientific">Microdochium trichocladiopsis</name>
    <dbReference type="NCBI Taxonomy" id="1682393"/>
    <lineage>
        <taxon>Eukaryota</taxon>
        <taxon>Fungi</taxon>
        <taxon>Dikarya</taxon>
        <taxon>Ascomycota</taxon>
        <taxon>Pezizomycotina</taxon>
        <taxon>Sordariomycetes</taxon>
        <taxon>Xylariomycetidae</taxon>
        <taxon>Xylariales</taxon>
        <taxon>Microdochiaceae</taxon>
        <taxon>Microdochium</taxon>
    </lineage>
</organism>
<dbReference type="PANTHER" id="PTHR24305:SF227">
    <property type="entry name" value="P450, PUTATIVE (EUROFUNG)-RELATED"/>
    <property type="match status" value="1"/>
</dbReference>
<dbReference type="PRINTS" id="PR00463">
    <property type="entry name" value="EP450I"/>
</dbReference>
<dbReference type="OrthoDB" id="1470350at2759"/>
<dbReference type="GO" id="GO:0016705">
    <property type="term" value="F:oxidoreductase activity, acting on paired donors, with incorporation or reduction of molecular oxygen"/>
    <property type="evidence" value="ECO:0007669"/>
    <property type="project" value="InterPro"/>
</dbReference>
<dbReference type="InterPro" id="IPR050121">
    <property type="entry name" value="Cytochrome_P450_monoxygenase"/>
</dbReference>
<evidence type="ECO:0000256" key="3">
    <source>
        <dbReference type="ARBA" id="ARBA00023004"/>
    </source>
</evidence>
<keyword evidence="7" id="KW-1185">Reference proteome</keyword>
<dbReference type="GeneID" id="70180794"/>
<evidence type="ECO:0000256" key="5">
    <source>
        <dbReference type="SAM" id="Phobius"/>
    </source>
</evidence>
<dbReference type="InterPro" id="IPR001128">
    <property type="entry name" value="Cyt_P450"/>
</dbReference>
<keyword evidence="5" id="KW-0472">Membrane</keyword>
<dbReference type="Proteomes" id="UP000756346">
    <property type="component" value="Unassembled WGS sequence"/>
</dbReference>
<proteinExistence type="predicted"/>
<comment type="caution">
    <text evidence="6">The sequence shown here is derived from an EMBL/GenBank/DDBJ whole genome shotgun (WGS) entry which is preliminary data.</text>
</comment>
<keyword evidence="2 4" id="KW-0479">Metal-binding</keyword>
<protein>
    <submittedName>
        <fullName evidence="6">Cytochrome P450 97B3</fullName>
    </submittedName>
</protein>
<evidence type="ECO:0000313" key="6">
    <source>
        <dbReference type="EMBL" id="KAH7031585.1"/>
    </source>
</evidence>
<dbReference type="PANTHER" id="PTHR24305">
    <property type="entry name" value="CYTOCHROME P450"/>
    <property type="match status" value="1"/>
</dbReference>
<dbReference type="EMBL" id="JAGTJQ010000005">
    <property type="protein sequence ID" value="KAH7031585.1"/>
    <property type="molecule type" value="Genomic_DNA"/>
</dbReference>
<accession>A0A9P8Y7J0</accession>
<evidence type="ECO:0000313" key="7">
    <source>
        <dbReference type="Proteomes" id="UP000756346"/>
    </source>
</evidence>
<reference evidence="6" key="1">
    <citation type="journal article" date="2021" name="Nat. Commun.">
        <title>Genetic determinants of endophytism in the Arabidopsis root mycobiome.</title>
        <authorList>
            <person name="Mesny F."/>
            <person name="Miyauchi S."/>
            <person name="Thiergart T."/>
            <person name="Pickel B."/>
            <person name="Atanasova L."/>
            <person name="Karlsson M."/>
            <person name="Huettel B."/>
            <person name="Barry K.W."/>
            <person name="Haridas S."/>
            <person name="Chen C."/>
            <person name="Bauer D."/>
            <person name="Andreopoulos W."/>
            <person name="Pangilinan J."/>
            <person name="LaButti K."/>
            <person name="Riley R."/>
            <person name="Lipzen A."/>
            <person name="Clum A."/>
            <person name="Drula E."/>
            <person name="Henrissat B."/>
            <person name="Kohler A."/>
            <person name="Grigoriev I.V."/>
            <person name="Martin F.M."/>
            <person name="Hacquard S."/>
        </authorList>
    </citation>
    <scope>NUCLEOTIDE SEQUENCE</scope>
    <source>
        <strain evidence="6">MPI-CAGE-CH-0230</strain>
    </source>
</reference>
<comment type="cofactor">
    <cofactor evidence="4">
        <name>heme</name>
        <dbReference type="ChEBI" id="CHEBI:30413"/>
    </cofactor>
</comment>
<dbReference type="GO" id="GO:0020037">
    <property type="term" value="F:heme binding"/>
    <property type="evidence" value="ECO:0007669"/>
    <property type="project" value="InterPro"/>
</dbReference>
<name>A0A9P8Y7J0_9PEZI</name>
<evidence type="ECO:0000256" key="4">
    <source>
        <dbReference type="PIRSR" id="PIRSR602401-1"/>
    </source>
</evidence>
<dbReference type="AlphaFoldDB" id="A0A9P8Y7J0"/>
<dbReference type="InterPro" id="IPR002401">
    <property type="entry name" value="Cyt_P450_E_grp-I"/>
</dbReference>
<dbReference type="InterPro" id="IPR036396">
    <property type="entry name" value="Cyt_P450_sf"/>
</dbReference>
<keyword evidence="1 4" id="KW-0349">Heme</keyword>
<dbReference type="CDD" id="cd11069">
    <property type="entry name" value="CYP_FUM15-like"/>
    <property type="match status" value="1"/>
</dbReference>
<dbReference type="GO" id="GO:0004497">
    <property type="term" value="F:monooxygenase activity"/>
    <property type="evidence" value="ECO:0007669"/>
    <property type="project" value="InterPro"/>
</dbReference>
<dbReference type="RefSeq" id="XP_046013265.1">
    <property type="nucleotide sequence ID" value="XM_046151248.1"/>
</dbReference>
<gene>
    <name evidence="6" type="ORF">B0I36DRAFT_268626</name>
</gene>
<feature type="transmembrane region" description="Helical" evidence="5">
    <location>
        <begin position="34"/>
        <end position="56"/>
    </location>
</feature>
<evidence type="ECO:0000256" key="2">
    <source>
        <dbReference type="ARBA" id="ARBA00022723"/>
    </source>
</evidence>
<sequence>MEHFPWKPITASSALVSLLLARYGDDKIPNLGYAATFAGSWLTQAGAVLIYAVFVYPKFLSPLIGLPEPPGGSWWNGHFGTIVKEPSGLPHRRWTSTLDHDGVIRYLGPLNQERLLVVGSKGLSEVLVTKSYQFTKPPSVRAVLVRLLGDGVLVAEGDDHKVQRKNLMPAFAFRHIKDLYPVFWRKSRDSVHALTDFIDSDSAATALADVEKAKRTAVIEVGDWGSRATLDIVGTAGLGRDFGSLRDPDNELTKVYGKLFKPNRQAVILGLIGLFVPEWILVRLPFRRNSDILYASNYIRNVCRDLVKEKKAKLQEKGETDVDILSVALESGGFTDEDLVDQLMTFLAAGHETTATSMTWAIYMLAKDPEMQQRLRDEVRKNLPSMDSTQDVTSLEIDHLPFLNAFCNEVLRYWAPVPMTLRHAAEDTTIQGIKVPKGTRIMLCSWATNFDTTQWGPDAGEFKPERWLADPDTATTEEKHRAASGGAASNYSNMTFLHGPRSCIGQAFAKAEFACLLASWVGRFQFELKNEIDRDESQLDIKGGATARPSRGLYVHATVVEGW</sequence>
<evidence type="ECO:0000256" key="1">
    <source>
        <dbReference type="ARBA" id="ARBA00022617"/>
    </source>
</evidence>
<dbReference type="FunFam" id="1.10.630.10:FF:000051">
    <property type="entry name" value="Cytochrome P450 monooxygenase (Fum15)"/>
    <property type="match status" value="1"/>
</dbReference>
<dbReference type="Pfam" id="PF00067">
    <property type="entry name" value="p450"/>
    <property type="match status" value="1"/>
</dbReference>
<dbReference type="Gene3D" id="1.10.630.10">
    <property type="entry name" value="Cytochrome P450"/>
    <property type="match status" value="1"/>
</dbReference>
<dbReference type="PRINTS" id="PR00385">
    <property type="entry name" value="P450"/>
</dbReference>
<feature type="binding site" description="axial binding residue" evidence="4">
    <location>
        <position position="503"/>
    </location>
    <ligand>
        <name>heme</name>
        <dbReference type="ChEBI" id="CHEBI:30413"/>
    </ligand>
    <ligandPart>
        <name>Fe</name>
        <dbReference type="ChEBI" id="CHEBI:18248"/>
    </ligandPart>
</feature>
<keyword evidence="3 4" id="KW-0408">Iron</keyword>
<keyword evidence="5" id="KW-1133">Transmembrane helix</keyword>